<comment type="caution">
    <text evidence="6">The sequence shown here is derived from an EMBL/GenBank/DDBJ whole genome shotgun (WGS) entry which is preliminary data.</text>
</comment>
<dbReference type="InterPro" id="IPR050319">
    <property type="entry name" value="ABC_transp_ATP-bind"/>
</dbReference>
<dbReference type="PANTHER" id="PTHR43776">
    <property type="entry name" value="TRANSPORT ATP-BINDING PROTEIN"/>
    <property type="match status" value="1"/>
</dbReference>
<evidence type="ECO:0000313" key="7">
    <source>
        <dbReference type="Proteomes" id="UP000243739"/>
    </source>
</evidence>
<organism evidence="6 7">
    <name type="scientific">Vulcanibacillus modesticaldus</name>
    <dbReference type="NCBI Taxonomy" id="337097"/>
    <lineage>
        <taxon>Bacteria</taxon>
        <taxon>Bacillati</taxon>
        <taxon>Bacillota</taxon>
        <taxon>Bacilli</taxon>
        <taxon>Bacillales</taxon>
        <taxon>Bacillaceae</taxon>
        <taxon>Vulcanibacillus</taxon>
    </lineage>
</organism>
<dbReference type="InterPro" id="IPR013563">
    <property type="entry name" value="Oligopep_ABC_C"/>
</dbReference>
<dbReference type="SMART" id="SM00382">
    <property type="entry name" value="AAA"/>
    <property type="match status" value="1"/>
</dbReference>
<evidence type="ECO:0000256" key="4">
    <source>
        <dbReference type="ARBA" id="ARBA00022840"/>
    </source>
</evidence>
<sequence>MKQTVLVEVKNLKKYFPIKGGILKRTIGHIKAVDDVSFTMYKGETLGIVGESGSGKSTMGRTMIRLYEPTEGEVFFEGDNLFKYSRKEMRRVRKGMQMVFQDPFASLNPRMTIAELIEEPMVVHKLYDRSERNEKVKELLNKVGLQAEYGSLYPHEFSGGQRQRVGLARALSINPKLIIADEPVSALDVSVQAQVINLMKDLQDEFELTYLFIAHDLSVVKHLSDRVGVMYLGRLVELANKKDLYSGPVHPYTQALLSAVPVPNPRLKKERIILEGDIPSPANPPSGCVFHPRCKYATDRCRVEKPLWREIAKDHYVACHLVD</sequence>
<dbReference type="GO" id="GO:0016887">
    <property type="term" value="F:ATP hydrolysis activity"/>
    <property type="evidence" value="ECO:0007669"/>
    <property type="project" value="InterPro"/>
</dbReference>
<name>A0A1D2YVP6_9BACI</name>
<dbReference type="OrthoDB" id="9802264at2"/>
<dbReference type="PANTHER" id="PTHR43776:SF7">
    <property type="entry name" value="D,D-DIPEPTIDE TRANSPORT ATP-BINDING PROTEIN DDPF-RELATED"/>
    <property type="match status" value="1"/>
</dbReference>
<dbReference type="InterPro" id="IPR017871">
    <property type="entry name" value="ABC_transporter-like_CS"/>
</dbReference>
<dbReference type="RefSeq" id="WP_069656398.1">
    <property type="nucleotide sequence ID" value="NZ_MIJF01000014.1"/>
</dbReference>
<reference evidence="6 7" key="1">
    <citation type="submission" date="2016-09" db="EMBL/GenBank/DDBJ databases">
        <title>Draft genome sequence for the type strain of Vulcanibacillus modesticaldus BR, a strictly anaerobic, moderately thermophilic, and nitrate-reducing bacterium from deep sea-hydrothermal vents of the Mid-Atlantic Ridge.</title>
        <authorList>
            <person name="Abin C.A."/>
            <person name="Hollibaugh J.T."/>
        </authorList>
    </citation>
    <scope>NUCLEOTIDE SEQUENCE [LARGE SCALE GENOMIC DNA]</scope>
    <source>
        <strain evidence="6 7">BR</strain>
    </source>
</reference>
<proteinExistence type="inferred from homology"/>
<evidence type="ECO:0000313" key="6">
    <source>
        <dbReference type="EMBL" id="OEF99741.1"/>
    </source>
</evidence>
<dbReference type="NCBIfam" id="NF008453">
    <property type="entry name" value="PRK11308.1"/>
    <property type="match status" value="1"/>
</dbReference>
<evidence type="ECO:0000256" key="1">
    <source>
        <dbReference type="ARBA" id="ARBA00005417"/>
    </source>
</evidence>
<accession>A0A1D2YVP6</accession>
<dbReference type="InterPro" id="IPR003439">
    <property type="entry name" value="ABC_transporter-like_ATP-bd"/>
</dbReference>
<dbReference type="CDD" id="cd03257">
    <property type="entry name" value="ABC_NikE_OppD_transporters"/>
    <property type="match status" value="1"/>
</dbReference>
<comment type="similarity">
    <text evidence="1">Belongs to the ABC transporter superfamily.</text>
</comment>
<dbReference type="PROSITE" id="PS50893">
    <property type="entry name" value="ABC_TRANSPORTER_2"/>
    <property type="match status" value="1"/>
</dbReference>
<dbReference type="STRING" id="337097.BHF71_07560"/>
<dbReference type="InterPro" id="IPR027417">
    <property type="entry name" value="P-loop_NTPase"/>
</dbReference>
<dbReference type="GO" id="GO:0015833">
    <property type="term" value="P:peptide transport"/>
    <property type="evidence" value="ECO:0007669"/>
    <property type="project" value="InterPro"/>
</dbReference>
<gene>
    <name evidence="6" type="ORF">BHF71_07560</name>
</gene>
<keyword evidence="7" id="KW-1185">Reference proteome</keyword>
<evidence type="ECO:0000259" key="5">
    <source>
        <dbReference type="PROSITE" id="PS50893"/>
    </source>
</evidence>
<dbReference type="NCBIfam" id="TIGR01727">
    <property type="entry name" value="oligo_HPY"/>
    <property type="match status" value="1"/>
</dbReference>
<evidence type="ECO:0000256" key="2">
    <source>
        <dbReference type="ARBA" id="ARBA00022448"/>
    </source>
</evidence>
<dbReference type="EMBL" id="MIJF01000014">
    <property type="protein sequence ID" value="OEF99741.1"/>
    <property type="molecule type" value="Genomic_DNA"/>
</dbReference>
<feature type="domain" description="ABC transporter" evidence="5">
    <location>
        <begin position="7"/>
        <end position="257"/>
    </location>
</feature>
<dbReference type="InterPro" id="IPR003593">
    <property type="entry name" value="AAA+_ATPase"/>
</dbReference>
<keyword evidence="3" id="KW-0547">Nucleotide-binding</keyword>
<dbReference type="Pfam" id="PF08352">
    <property type="entry name" value="oligo_HPY"/>
    <property type="match status" value="1"/>
</dbReference>
<dbReference type="AlphaFoldDB" id="A0A1D2YVP6"/>
<keyword evidence="2" id="KW-0813">Transport</keyword>
<dbReference type="GO" id="GO:0055085">
    <property type="term" value="P:transmembrane transport"/>
    <property type="evidence" value="ECO:0007669"/>
    <property type="project" value="UniProtKB-ARBA"/>
</dbReference>
<dbReference type="FunFam" id="3.40.50.300:FF:000016">
    <property type="entry name" value="Oligopeptide ABC transporter ATP-binding component"/>
    <property type="match status" value="1"/>
</dbReference>
<protein>
    <recommendedName>
        <fullName evidence="5">ABC transporter domain-containing protein</fullName>
    </recommendedName>
</protein>
<dbReference type="Proteomes" id="UP000243739">
    <property type="component" value="Unassembled WGS sequence"/>
</dbReference>
<dbReference type="SUPFAM" id="SSF52540">
    <property type="entry name" value="P-loop containing nucleoside triphosphate hydrolases"/>
    <property type="match status" value="1"/>
</dbReference>
<dbReference type="Pfam" id="PF00005">
    <property type="entry name" value="ABC_tran"/>
    <property type="match status" value="1"/>
</dbReference>
<dbReference type="GO" id="GO:0005524">
    <property type="term" value="F:ATP binding"/>
    <property type="evidence" value="ECO:0007669"/>
    <property type="project" value="UniProtKB-KW"/>
</dbReference>
<keyword evidence="4" id="KW-0067">ATP-binding</keyword>
<dbReference type="PROSITE" id="PS00211">
    <property type="entry name" value="ABC_TRANSPORTER_1"/>
    <property type="match status" value="1"/>
</dbReference>
<dbReference type="Gene3D" id="3.40.50.300">
    <property type="entry name" value="P-loop containing nucleotide triphosphate hydrolases"/>
    <property type="match status" value="1"/>
</dbReference>
<evidence type="ECO:0000256" key="3">
    <source>
        <dbReference type="ARBA" id="ARBA00022741"/>
    </source>
</evidence>